<dbReference type="PANTHER" id="PTHR30588">
    <property type="entry name" value="BRANCHED-CHAIN AMINO ACID TRANSPORT SYSTEM 2 CARRIER PROTEIN"/>
    <property type="match status" value="1"/>
</dbReference>
<dbReference type="GO" id="GO:0015820">
    <property type="term" value="P:L-leucine transport"/>
    <property type="evidence" value="ECO:0007669"/>
    <property type="project" value="TreeGrafter"/>
</dbReference>
<evidence type="ECO:0000256" key="8">
    <source>
        <dbReference type="ARBA" id="ARBA00023136"/>
    </source>
</evidence>
<dbReference type="AlphaFoldDB" id="D5RE25"/>
<evidence type="ECO:0000256" key="6">
    <source>
        <dbReference type="ARBA" id="ARBA00022970"/>
    </source>
</evidence>
<evidence type="ECO:0000256" key="1">
    <source>
        <dbReference type="ARBA" id="ARBA00004651"/>
    </source>
</evidence>
<gene>
    <name evidence="10" type="primary">brnQ</name>
    <name evidence="10" type="ORF">HMPREF0397_1460</name>
</gene>
<accession>D5RE25</accession>
<protein>
    <submittedName>
        <fullName evidence="10">Branched-chain amino acid transport system II carrier protein</fullName>
    </submittedName>
</protein>
<feature type="transmembrane region" description="Helical" evidence="9">
    <location>
        <begin position="283"/>
        <end position="307"/>
    </location>
</feature>
<keyword evidence="3" id="KW-0813">Transport</keyword>
<name>D5RE25_FUSN2</name>
<organism evidence="10 11">
    <name type="scientific">Fusobacterium nucleatum subsp. nucleatum (strain ATCC 23726 / VPI 4351)</name>
    <dbReference type="NCBI Taxonomy" id="525283"/>
    <lineage>
        <taxon>Bacteria</taxon>
        <taxon>Fusobacteriati</taxon>
        <taxon>Fusobacteriota</taxon>
        <taxon>Fusobacteriia</taxon>
        <taxon>Fusobacteriales</taxon>
        <taxon>Fusobacteriaceae</taxon>
        <taxon>Fusobacterium</taxon>
    </lineage>
</organism>
<evidence type="ECO:0000256" key="5">
    <source>
        <dbReference type="ARBA" id="ARBA00022692"/>
    </source>
</evidence>
<dbReference type="Proteomes" id="UP000003643">
    <property type="component" value="Unassembled WGS sequence"/>
</dbReference>
<evidence type="ECO:0000256" key="7">
    <source>
        <dbReference type="ARBA" id="ARBA00022989"/>
    </source>
</evidence>
<feature type="transmembrane region" description="Helical" evidence="9">
    <location>
        <begin position="48"/>
        <end position="68"/>
    </location>
</feature>
<comment type="similarity">
    <text evidence="2">Belongs to the branched chain amino acid transporter family.</text>
</comment>
<dbReference type="GO" id="GO:0015190">
    <property type="term" value="F:L-leucine transmembrane transporter activity"/>
    <property type="evidence" value="ECO:0007669"/>
    <property type="project" value="TreeGrafter"/>
</dbReference>
<evidence type="ECO:0000256" key="4">
    <source>
        <dbReference type="ARBA" id="ARBA00022475"/>
    </source>
</evidence>
<feature type="transmembrane region" description="Helical" evidence="9">
    <location>
        <begin position="409"/>
        <end position="430"/>
    </location>
</feature>
<comment type="subcellular location">
    <subcellularLocation>
        <location evidence="1">Cell membrane</location>
        <topology evidence="1">Multi-pass membrane protein</topology>
    </subcellularLocation>
</comment>
<dbReference type="GO" id="GO:0005304">
    <property type="term" value="F:L-valine transmembrane transporter activity"/>
    <property type="evidence" value="ECO:0007669"/>
    <property type="project" value="TreeGrafter"/>
</dbReference>
<keyword evidence="7 9" id="KW-1133">Transmembrane helix</keyword>
<feature type="transmembrane region" description="Helical" evidence="9">
    <location>
        <begin position="89"/>
        <end position="107"/>
    </location>
</feature>
<evidence type="ECO:0000256" key="3">
    <source>
        <dbReference type="ARBA" id="ARBA00022448"/>
    </source>
</evidence>
<dbReference type="Pfam" id="PF05525">
    <property type="entry name" value="Branch_AA_trans"/>
    <property type="match status" value="1"/>
</dbReference>
<dbReference type="PANTHER" id="PTHR30588:SF0">
    <property type="entry name" value="BRANCHED-CHAIN AMINO ACID PERMEASE BRNQ"/>
    <property type="match status" value="1"/>
</dbReference>
<evidence type="ECO:0000256" key="9">
    <source>
        <dbReference type="SAM" id="Phobius"/>
    </source>
</evidence>
<keyword evidence="8 9" id="KW-0472">Membrane</keyword>
<keyword evidence="5 9" id="KW-0812">Transmembrane</keyword>
<proteinExistence type="inferred from homology"/>
<dbReference type="GO" id="GO:0005886">
    <property type="term" value="C:plasma membrane"/>
    <property type="evidence" value="ECO:0007669"/>
    <property type="project" value="UniProtKB-SubCell"/>
</dbReference>
<dbReference type="GO" id="GO:0015188">
    <property type="term" value="F:L-isoleucine transmembrane transporter activity"/>
    <property type="evidence" value="ECO:0007669"/>
    <property type="project" value="TreeGrafter"/>
</dbReference>
<feature type="transmembrane region" description="Helical" evidence="9">
    <location>
        <begin position="127"/>
        <end position="145"/>
    </location>
</feature>
<dbReference type="EMBL" id="ADVK01000042">
    <property type="protein sequence ID" value="EFG94892.1"/>
    <property type="molecule type" value="Genomic_DNA"/>
</dbReference>
<feature type="transmembrane region" description="Helical" evidence="9">
    <location>
        <begin position="12"/>
        <end position="36"/>
    </location>
</feature>
<evidence type="ECO:0000313" key="10">
    <source>
        <dbReference type="EMBL" id="EFG94892.1"/>
    </source>
</evidence>
<feature type="transmembrane region" description="Helical" evidence="9">
    <location>
        <begin position="319"/>
        <end position="338"/>
    </location>
</feature>
<feature type="transmembrane region" description="Helical" evidence="9">
    <location>
        <begin position="229"/>
        <end position="253"/>
    </location>
</feature>
<feature type="transmembrane region" description="Helical" evidence="9">
    <location>
        <begin position="344"/>
        <end position="365"/>
    </location>
</feature>
<feature type="transmembrane region" description="Helical" evidence="9">
    <location>
        <begin position="197"/>
        <end position="217"/>
    </location>
</feature>
<evidence type="ECO:0000256" key="2">
    <source>
        <dbReference type="ARBA" id="ARBA00008540"/>
    </source>
</evidence>
<keyword evidence="6" id="KW-0029">Amino-acid transport</keyword>
<comment type="caution">
    <text evidence="10">The sequence shown here is derived from an EMBL/GenBank/DDBJ whole genome shotgun (WGS) entry which is preliminary data.</text>
</comment>
<feature type="transmembrane region" description="Helical" evidence="9">
    <location>
        <begin position="372"/>
        <end position="389"/>
    </location>
</feature>
<reference evidence="10 11" key="1">
    <citation type="submission" date="2010-04" db="EMBL/GenBank/DDBJ databases">
        <authorList>
            <person name="Qin X."/>
            <person name="Bachman B."/>
            <person name="Battles P."/>
            <person name="Bell A."/>
            <person name="Bess C."/>
            <person name="Bickham C."/>
            <person name="Chaboub L."/>
            <person name="Chen D."/>
            <person name="Coyle M."/>
            <person name="Deiros D.R."/>
            <person name="Dinh H."/>
            <person name="Forbes L."/>
            <person name="Fowler G."/>
            <person name="Francisco L."/>
            <person name="Fu Q."/>
            <person name="Gubbala S."/>
            <person name="Hale W."/>
            <person name="Han Y."/>
            <person name="Hemphill L."/>
            <person name="Highlander S.K."/>
            <person name="Hirani K."/>
            <person name="Hogues M."/>
            <person name="Jackson L."/>
            <person name="Jakkamsetti A."/>
            <person name="Javaid M."/>
            <person name="Jiang H."/>
            <person name="Korchina V."/>
            <person name="Kovar C."/>
            <person name="Lara F."/>
            <person name="Lee S."/>
            <person name="Mata R."/>
            <person name="Mathew T."/>
            <person name="Moen C."/>
            <person name="Morales K."/>
            <person name="Munidasa M."/>
            <person name="Nazareth L."/>
            <person name="Ngo R."/>
            <person name="Nguyen L."/>
            <person name="Okwuonu G."/>
            <person name="Ongeri F."/>
            <person name="Patil S."/>
            <person name="Petrosino J."/>
            <person name="Pham C."/>
            <person name="Pham P."/>
            <person name="Pu L.-L."/>
            <person name="Puazo M."/>
            <person name="Raj R."/>
            <person name="Reid J."/>
            <person name="Rouhana J."/>
            <person name="Saada N."/>
            <person name="Shang Y."/>
            <person name="Simmons D."/>
            <person name="Thornton R."/>
            <person name="Warren J."/>
            <person name="Weissenberger G."/>
            <person name="Zhang J."/>
            <person name="Zhang L."/>
            <person name="Zhou C."/>
            <person name="Zhu D."/>
            <person name="Muzny D."/>
            <person name="Worley K."/>
            <person name="Gibbs R."/>
        </authorList>
    </citation>
    <scope>NUCLEOTIDE SEQUENCE [LARGE SCALE GENOMIC DNA]</scope>
    <source>
        <strain evidence="11">ATCC 23726 / VPI 4351</strain>
    </source>
</reference>
<dbReference type="GO" id="GO:0015818">
    <property type="term" value="P:isoleucine transport"/>
    <property type="evidence" value="ECO:0007669"/>
    <property type="project" value="TreeGrafter"/>
</dbReference>
<sequence>MIAIKKGKNKMYNMIDVITAGFALFAMLFGAGNLIFPPMLGYELGSSWGVASFAFILTGVGIPLMGIIASANAGKSLDSFSDKVSPLFAKFYGIALILSIGPLLALPRTGATAYEVTFYHAGFTTSIWKYLYLGIYFLLALLFSLKSSKVVDRVGKILTPILLIVLFIILVKGVFFNDLPIAERIYELPFKKGFTEGYQTMDALAAIVFSTVILNAIRGKVELTPKQEFSYLLKVGLIAAAGLAIVYAGLSYIGASFGGLDLVAGAEKTDLLVKISINLLGKIGYLILAICVAGACLTTSIGLIVTVAEYFSNLIKVSYEKLVVITTIIGFLFAIFGVNKIVIISVPVLVFLYPISIALIILNFFRIKNANVFKGVVLVSGLIGLYEGISVTGITMPEILSNIYNSLPLVNLGLPWLVPALIVGICCYFIKDEK</sequence>
<feature type="transmembrane region" description="Helical" evidence="9">
    <location>
        <begin position="157"/>
        <end position="177"/>
    </location>
</feature>
<dbReference type="InterPro" id="IPR004685">
    <property type="entry name" value="Brnchd-chn_aa_trnsp_Livcs"/>
</dbReference>
<evidence type="ECO:0000313" key="11">
    <source>
        <dbReference type="Proteomes" id="UP000003643"/>
    </source>
</evidence>
<dbReference type="NCBIfam" id="TIGR00796">
    <property type="entry name" value="livcs"/>
    <property type="match status" value="1"/>
</dbReference>
<keyword evidence="4" id="KW-1003">Cell membrane</keyword>